<reference evidence="1" key="1">
    <citation type="submission" date="2020-11" db="EMBL/GenBank/DDBJ databases">
        <authorList>
            <person name="Davenport K.M."/>
            <person name="Bickhart D.M."/>
            <person name="Smith T.P.L."/>
            <person name="Murdoch B.M."/>
            <person name="Rosen B.D."/>
        </authorList>
    </citation>
    <scope>NUCLEOTIDE SEQUENCE [LARGE SCALE GENOMIC DNA]</scope>
    <source>
        <strain evidence="1">OAR_USU_Benz2616</strain>
    </source>
</reference>
<protein>
    <submittedName>
        <fullName evidence="1">CD80 molecule</fullName>
    </submittedName>
</protein>
<accession>A0AC11ARR0</accession>
<sequence length="304" mass="34049">MFSWSLDTQVLQPASPQCVLQTSQEEPSVQGATELSSALPGVNCEVPALTWLETVCFCFPSSPAEAMGHTMKWGTLLPKRPCLWLSQLLVLAGLFHFCSGITPKSVTKRVKETVVLSCDYNTTTEELASLRIYWQKDSKMVLAILLGKVQVWSEYENRTITDINNNPRIVILALRLSDSGTYTCVIQKPDLKGTYKVEHLTSVKLMIRADFPVPTINDLGNPSPNIRRVICSTSGGFPRPYLSWLENGEELNATNTTLSQDPETKLYTISSELDFNMTSNHSFLCLVKYGDLTVSQTFYWQECK</sequence>
<gene>
    <name evidence="1" type="primary">CD80</name>
</gene>
<organism evidence="1">
    <name type="scientific">Ovis aries</name>
    <name type="common">Sheep</name>
    <dbReference type="NCBI Taxonomy" id="9940"/>
    <lineage>
        <taxon>Eukaryota</taxon>
        <taxon>Metazoa</taxon>
        <taxon>Chordata</taxon>
        <taxon>Craniata</taxon>
        <taxon>Vertebrata</taxon>
        <taxon>Euteleostomi</taxon>
        <taxon>Mammalia</taxon>
        <taxon>Eutheria</taxon>
        <taxon>Laurasiatheria</taxon>
        <taxon>Artiodactyla</taxon>
        <taxon>Ruminantia</taxon>
        <taxon>Pecora</taxon>
        <taxon>Bovidae</taxon>
        <taxon>Caprinae</taxon>
        <taxon>Ovis</taxon>
    </lineage>
</organism>
<name>A0AC11ARR0_SHEEP</name>
<reference evidence="1" key="3">
    <citation type="submission" date="2025-09" db="UniProtKB">
        <authorList>
            <consortium name="Ensembl"/>
        </authorList>
    </citation>
    <scope>IDENTIFICATION</scope>
</reference>
<proteinExistence type="predicted"/>
<evidence type="ECO:0000313" key="1">
    <source>
        <dbReference type="Ensembl" id="ENSOARP00020002461.2"/>
    </source>
</evidence>
<dbReference type="Ensembl" id="ENSOART00020002955.2">
    <property type="protein sequence ID" value="ENSOARP00020002461.2"/>
    <property type="gene ID" value="ENSOARG00020001923.2"/>
</dbReference>
<reference evidence="1" key="2">
    <citation type="submission" date="2025-08" db="UniProtKB">
        <authorList>
            <consortium name="Ensembl"/>
        </authorList>
    </citation>
    <scope>IDENTIFICATION</scope>
</reference>